<evidence type="ECO:0000256" key="6">
    <source>
        <dbReference type="ARBA" id="ARBA00022833"/>
    </source>
</evidence>
<comment type="caution">
    <text evidence="9">The sequence shown here is derived from an EMBL/GenBank/DDBJ whole genome shotgun (WGS) entry which is preliminary data.</text>
</comment>
<protein>
    <recommendedName>
        <fullName evidence="4">mannose-6-phosphate isomerase</fullName>
        <ecNumber evidence="4">5.3.1.8</ecNumber>
    </recommendedName>
</protein>
<dbReference type="InterPro" id="IPR001250">
    <property type="entry name" value="Man6P_Isoase-1"/>
</dbReference>
<evidence type="ECO:0000259" key="8">
    <source>
        <dbReference type="Pfam" id="PF20511"/>
    </source>
</evidence>
<dbReference type="EC" id="5.3.1.8" evidence="4"/>
<evidence type="ECO:0000256" key="5">
    <source>
        <dbReference type="ARBA" id="ARBA00022723"/>
    </source>
</evidence>
<evidence type="ECO:0000256" key="1">
    <source>
        <dbReference type="ARBA" id="ARBA00000757"/>
    </source>
</evidence>
<dbReference type="InterPro" id="IPR046457">
    <property type="entry name" value="PMI_typeI_cat"/>
</dbReference>
<dbReference type="InterPro" id="IPR011051">
    <property type="entry name" value="RmlC_Cupin_sf"/>
</dbReference>
<keyword evidence="7 9" id="KW-0413">Isomerase</keyword>
<dbReference type="NCBIfam" id="TIGR00218">
    <property type="entry name" value="manA"/>
    <property type="match status" value="1"/>
</dbReference>
<feature type="domain" description="Phosphomannose isomerase type I catalytic" evidence="8">
    <location>
        <begin position="1"/>
        <end position="114"/>
    </location>
</feature>
<reference evidence="9 10" key="1">
    <citation type="journal article" date="2019" name="Int. J. Syst. Evol. Microbiol.">
        <title>The Global Catalogue of Microorganisms (GCM) 10K type strain sequencing project: providing services to taxonomists for standard genome sequencing and annotation.</title>
        <authorList>
            <consortium name="The Broad Institute Genomics Platform"/>
            <consortium name="The Broad Institute Genome Sequencing Center for Infectious Disease"/>
            <person name="Wu L."/>
            <person name="Ma J."/>
        </authorList>
    </citation>
    <scope>NUCLEOTIDE SEQUENCE [LARGE SCALE GENOMIC DNA]</scope>
    <source>
        <strain evidence="9 10">JCM 16022</strain>
    </source>
</reference>
<gene>
    <name evidence="9" type="primary">manA</name>
    <name evidence="9" type="ORF">GCM10009844_05340</name>
</gene>
<evidence type="ECO:0000313" key="9">
    <source>
        <dbReference type="EMBL" id="GAA2137859.1"/>
    </source>
</evidence>
<comment type="catalytic activity">
    <reaction evidence="1">
        <text>D-mannose 6-phosphate = D-fructose 6-phosphate</text>
        <dbReference type="Rhea" id="RHEA:12356"/>
        <dbReference type="ChEBI" id="CHEBI:58735"/>
        <dbReference type="ChEBI" id="CHEBI:61527"/>
        <dbReference type="EC" id="5.3.1.8"/>
    </reaction>
</comment>
<organism evidence="9 10">
    <name type="scientific">Nocardioides koreensis</name>
    <dbReference type="NCBI Taxonomy" id="433651"/>
    <lineage>
        <taxon>Bacteria</taxon>
        <taxon>Bacillati</taxon>
        <taxon>Actinomycetota</taxon>
        <taxon>Actinomycetes</taxon>
        <taxon>Propionibacteriales</taxon>
        <taxon>Nocardioidaceae</taxon>
        <taxon>Nocardioides</taxon>
    </lineage>
</organism>
<dbReference type="PRINTS" id="PR00714">
    <property type="entry name" value="MAN6PISMRASE"/>
</dbReference>
<keyword evidence="5" id="KW-0479">Metal-binding</keyword>
<evidence type="ECO:0000256" key="2">
    <source>
        <dbReference type="ARBA" id="ARBA00001947"/>
    </source>
</evidence>
<evidence type="ECO:0000256" key="7">
    <source>
        <dbReference type="ARBA" id="ARBA00023235"/>
    </source>
</evidence>
<dbReference type="EMBL" id="BAAAQR010000001">
    <property type="protein sequence ID" value="GAA2137859.1"/>
    <property type="molecule type" value="Genomic_DNA"/>
</dbReference>
<evidence type="ECO:0000256" key="4">
    <source>
        <dbReference type="ARBA" id="ARBA00011956"/>
    </source>
</evidence>
<keyword evidence="10" id="KW-1185">Reference proteome</keyword>
<dbReference type="SUPFAM" id="SSF51182">
    <property type="entry name" value="RmlC-like cupins"/>
    <property type="match status" value="1"/>
</dbReference>
<evidence type="ECO:0000256" key="3">
    <source>
        <dbReference type="ARBA" id="ARBA00010772"/>
    </source>
</evidence>
<keyword evidence="6" id="KW-0862">Zinc</keyword>
<evidence type="ECO:0000313" key="10">
    <source>
        <dbReference type="Proteomes" id="UP001501771"/>
    </source>
</evidence>
<dbReference type="Gene3D" id="2.60.120.10">
    <property type="entry name" value="Jelly Rolls"/>
    <property type="match status" value="2"/>
</dbReference>
<proteinExistence type="inferred from homology"/>
<accession>A0ABN2Z7A9</accession>
<name>A0ABN2Z7A9_9ACTN</name>
<dbReference type="CDD" id="cd07011">
    <property type="entry name" value="cupin_PMI_type_I_N"/>
    <property type="match status" value="1"/>
</dbReference>
<comment type="similarity">
    <text evidence="3">Belongs to the mannose-6-phosphate isomerase type 1 family.</text>
</comment>
<dbReference type="GO" id="GO:0016853">
    <property type="term" value="F:isomerase activity"/>
    <property type="evidence" value="ECO:0007669"/>
    <property type="project" value="UniProtKB-KW"/>
</dbReference>
<dbReference type="PANTHER" id="PTHR10309">
    <property type="entry name" value="MANNOSE-6-PHOSPHATE ISOMERASE"/>
    <property type="match status" value="1"/>
</dbReference>
<dbReference type="Proteomes" id="UP001501771">
    <property type="component" value="Unassembled WGS sequence"/>
</dbReference>
<dbReference type="PIRSF" id="PIRSF001480">
    <property type="entry name" value="Mannose-6-phosphate_isomerase"/>
    <property type="match status" value="1"/>
</dbReference>
<dbReference type="InterPro" id="IPR016305">
    <property type="entry name" value="Mannose-6-P_Isomerase"/>
</dbReference>
<dbReference type="Pfam" id="PF20511">
    <property type="entry name" value="PMI_typeI_cat"/>
    <property type="match status" value="1"/>
</dbReference>
<sequence>MAEMWIGAHPAAPSVLPDGRTLDEHIRKDPVATLGPDVARRFGDRLPFLMKLLASGEPLSLQVHPTSERARIRFEEQEAADIPLHAPERSYQDRSHKPELIYALTRFEGLAGFRDPARTAVILRGLGLPWLDAIATRLESAASPFQEMRAVVTELLATPEPLLSHRLEQVRVSALAAEQRLHATTAGRRDRSRDPSAVERESIRVYAALPALIERYPHDAGVLVTLLLNHVVLAAGEAMFIDAGVIHAYTSGFGVEVMASSDNVLRAGLTPKHVDVPELLEITNFTPIPPPLWLPSAGGEGAARFRPPVAEFQLFVGRSELLEASGTGPRAVLVLEGTLRAVTATETLSLKQGEVLFVGHRHGELRLEGNARVAVASVPI</sequence>
<comment type="cofactor">
    <cofactor evidence="2">
        <name>Zn(2+)</name>
        <dbReference type="ChEBI" id="CHEBI:29105"/>
    </cofactor>
</comment>
<dbReference type="InterPro" id="IPR014710">
    <property type="entry name" value="RmlC-like_jellyroll"/>
</dbReference>
<dbReference type="PANTHER" id="PTHR10309:SF0">
    <property type="entry name" value="MANNOSE-6-PHOSPHATE ISOMERASE"/>
    <property type="match status" value="1"/>
</dbReference>
<dbReference type="Gene3D" id="1.10.441.10">
    <property type="entry name" value="Phosphomannose Isomerase, domain 2"/>
    <property type="match status" value="1"/>
</dbReference>